<sequence length="256" mass="27780">MNAFIRPRPVDTPALRLVGFHHAGGSAGSYHRMGRQLPDDWDLLLYDLPGRGRRHAEPALRDAAAVLRQVLADLDPWNDAPTAFFGHSFGAVVALETARARAQAGHQPVWVGVSGHRPPSRRPSGRLTDLADDALLSTLVEMGGVPRPLAEVPEIAVRLLGLTRADLYAAESYAPSPGRPALSCPLTVFGGTADPWAPRSEMGDWARETRDVCRWRYFPGGHFYLLGAALPDITSEVVAEIRLAAPWTVWSDPACA</sequence>
<keyword evidence="4" id="KW-1185">Reference proteome</keyword>
<dbReference type="InterPro" id="IPR001031">
    <property type="entry name" value="Thioesterase"/>
</dbReference>
<dbReference type="Proteomes" id="UP000238413">
    <property type="component" value="Chromosome"/>
</dbReference>
<dbReference type="InterPro" id="IPR029058">
    <property type="entry name" value="AB_hydrolase_fold"/>
</dbReference>
<proteinExistence type="inferred from homology"/>
<name>A0ABM6SM95_9ACTN</name>
<evidence type="ECO:0000313" key="3">
    <source>
        <dbReference type="EMBL" id="AVH55786.1"/>
    </source>
</evidence>
<gene>
    <name evidence="3" type="ORF">C4B68_08405</name>
</gene>
<accession>A0ABM6SM95</accession>
<dbReference type="Pfam" id="PF00975">
    <property type="entry name" value="Thioesterase"/>
    <property type="match status" value="1"/>
</dbReference>
<dbReference type="EMBL" id="CP026652">
    <property type="protein sequence ID" value="AVH55786.1"/>
    <property type="molecule type" value="Genomic_DNA"/>
</dbReference>
<evidence type="ECO:0000256" key="1">
    <source>
        <dbReference type="ARBA" id="ARBA00007169"/>
    </source>
</evidence>
<comment type="similarity">
    <text evidence="1">Belongs to the thioesterase family.</text>
</comment>
<evidence type="ECO:0000313" key="4">
    <source>
        <dbReference type="Proteomes" id="UP000238413"/>
    </source>
</evidence>
<dbReference type="RefSeq" id="WP_099498759.1">
    <property type="nucleotide sequence ID" value="NZ_CP026652.1"/>
</dbReference>
<reference evidence="3 4" key="1">
    <citation type="submission" date="2018-02" db="EMBL/GenBank/DDBJ databases">
        <title>Complete genome sequence of Streptomyces dengpaensis, the producer of angucyclines.</title>
        <authorList>
            <person name="Yumei L."/>
        </authorList>
    </citation>
    <scope>NUCLEOTIDE SEQUENCE [LARGE SCALE GENOMIC DNA]</scope>
    <source>
        <strain evidence="3 4">XZHG99</strain>
    </source>
</reference>
<dbReference type="Gene3D" id="3.40.50.1820">
    <property type="entry name" value="alpha/beta hydrolase"/>
    <property type="match status" value="1"/>
</dbReference>
<organism evidence="3 4">
    <name type="scientific">Streptomyces dengpaensis</name>
    <dbReference type="NCBI Taxonomy" id="2049881"/>
    <lineage>
        <taxon>Bacteria</taxon>
        <taxon>Bacillati</taxon>
        <taxon>Actinomycetota</taxon>
        <taxon>Actinomycetes</taxon>
        <taxon>Kitasatosporales</taxon>
        <taxon>Streptomycetaceae</taxon>
        <taxon>Streptomyces</taxon>
    </lineage>
</organism>
<evidence type="ECO:0000259" key="2">
    <source>
        <dbReference type="Pfam" id="PF00975"/>
    </source>
</evidence>
<dbReference type="PANTHER" id="PTHR11487:SF0">
    <property type="entry name" value="S-ACYL FATTY ACID SYNTHASE THIOESTERASE, MEDIUM CHAIN"/>
    <property type="match status" value="1"/>
</dbReference>
<feature type="domain" description="Thioesterase" evidence="2">
    <location>
        <begin position="16"/>
        <end position="234"/>
    </location>
</feature>
<dbReference type="PANTHER" id="PTHR11487">
    <property type="entry name" value="THIOESTERASE"/>
    <property type="match status" value="1"/>
</dbReference>
<dbReference type="SUPFAM" id="SSF53474">
    <property type="entry name" value="alpha/beta-Hydrolases"/>
    <property type="match status" value="1"/>
</dbReference>
<dbReference type="InterPro" id="IPR012223">
    <property type="entry name" value="TEII"/>
</dbReference>
<protein>
    <submittedName>
        <fullName evidence="3">Thioesterase</fullName>
    </submittedName>
</protein>